<evidence type="ECO:0000256" key="1">
    <source>
        <dbReference type="SAM" id="MobiDB-lite"/>
    </source>
</evidence>
<feature type="region of interest" description="Disordered" evidence="1">
    <location>
        <begin position="75"/>
        <end position="109"/>
    </location>
</feature>
<feature type="region of interest" description="Disordered" evidence="1">
    <location>
        <begin position="123"/>
        <end position="144"/>
    </location>
</feature>
<organism evidence="2 3">
    <name type="scientific">Gymnopilus dilepis</name>
    <dbReference type="NCBI Taxonomy" id="231916"/>
    <lineage>
        <taxon>Eukaryota</taxon>
        <taxon>Fungi</taxon>
        <taxon>Dikarya</taxon>
        <taxon>Basidiomycota</taxon>
        <taxon>Agaricomycotina</taxon>
        <taxon>Agaricomycetes</taxon>
        <taxon>Agaricomycetidae</taxon>
        <taxon>Agaricales</taxon>
        <taxon>Agaricineae</taxon>
        <taxon>Hymenogastraceae</taxon>
        <taxon>Gymnopilus</taxon>
    </lineage>
</organism>
<dbReference type="InParanoid" id="A0A409VYD1"/>
<comment type="caution">
    <text evidence="2">The sequence shown here is derived from an EMBL/GenBank/DDBJ whole genome shotgun (WGS) entry which is preliminary data.</text>
</comment>
<name>A0A409VYD1_9AGAR</name>
<keyword evidence="3" id="KW-1185">Reference proteome</keyword>
<evidence type="ECO:0000313" key="3">
    <source>
        <dbReference type="Proteomes" id="UP000284706"/>
    </source>
</evidence>
<proteinExistence type="predicted"/>
<reference evidence="2 3" key="1">
    <citation type="journal article" date="2018" name="Evol. Lett.">
        <title>Horizontal gene cluster transfer increased hallucinogenic mushroom diversity.</title>
        <authorList>
            <person name="Reynolds H.T."/>
            <person name="Vijayakumar V."/>
            <person name="Gluck-Thaler E."/>
            <person name="Korotkin H.B."/>
            <person name="Matheny P.B."/>
            <person name="Slot J.C."/>
        </authorList>
    </citation>
    <scope>NUCLEOTIDE SEQUENCE [LARGE SCALE GENOMIC DNA]</scope>
    <source>
        <strain evidence="2 3">SRW20</strain>
    </source>
</reference>
<gene>
    <name evidence="2" type="ORF">CVT26_010982</name>
</gene>
<dbReference type="AlphaFoldDB" id="A0A409VYD1"/>
<evidence type="ECO:0000313" key="2">
    <source>
        <dbReference type="EMBL" id="PPQ71240.1"/>
    </source>
</evidence>
<feature type="compositionally biased region" description="Pro residues" evidence="1">
    <location>
        <begin position="88"/>
        <end position="102"/>
    </location>
</feature>
<feature type="compositionally biased region" description="Pro residues" evidence="1">
    <location>
        <begin position="129"/>
        <end position="139"/>
    </location>
</feature>
<accession>A0A409VYD1</accession>
<protein>
    <submittedName>
        <fullName evidence="2">Uncharacterized protein</fullName>
    </submittedName>
</protein>
<dbReference type="Proteomes" id="UP000284706">
    <property type="component" value="Unassembled WGS sequence"/>
</dbReference>
<sequence>MSVHTAKRRALSTISHQRSRLLHSSSASQAAALSQADLVEEEIEEISIQPIFDIFDAPTRLAESSEFIRAKYKTPTKAEKVPTQASLSPPPPIAPTPLPPPTIFDGPARPRNEVLAYRRRMRDSGLAPTLPPRPKPTPAARPFSSSEPLVQMFEGPARITRYNHQPSGNKEGSPTLILALGLAGGAAVCGTFAKEFAEAG</sequence>
<dbReference type="EMBL" id="NHYE01005510">
    <property type="protein sequence ID" value="PPQ71240.1"/>
    <property type="molecule type" value="Genomic_DNA"/>
</dbReference>
<dbReference type="OrthoDB" id="3168922at2759"/>